<dbReference type="SUPFAM" id="SSF52540">
    <property type="entry name" value="P-loop containing nucleoside triphosphate hydrolases"/>
    <property type="match status" value="1"/>
</dbReference>
<name>A0A109CLP8_AGRVI</name>
<sequence length="313" mass="34927">MVVSGEGAYEHLDERYRRYAALPEEERIAWINADRWIGFDQAEGVLVRLNALLAYPPRDRMPCLLIYGDTGMGKTKIVRKFERAHPATFCQSTGVTKRPVVVAQVPSEPVERDLYRELLASLQAPALVGGTLAREKDVCRSLLRTVGARMIILDEVNGMLAGTYRQQRIFLNALRFLANDLRVPLVCAGTDLARQALLTDAQLAERFEAFHLKPWKNDHAFARLLKSLAGILPLRGSSDLESQAVRERIHILTSGVTSRIFRLIETAAEEAIRSGREQLDLTSFGDHLVLPLVSMTQAAGRRAVRGMTQLAGR</sequence>
<evidence type="ECO:0000313" key="1">
    <source>
        <dbReference type="EMBL" id="KAA3523354.1"/>
    </source>
</evidence>
<dbReference type="EMBL" id="QUSG01000017">
    <property type="protein sequence ID" value="KAA3523354.1"/>
    <property type="molecule type" value="Genomic_DNA"/>
</dbReference>
<accession>A0A109CLP8</accession>
<dbReference type="InterPro" id="IPR008868">
    <property type="entry name" value="TniB"/>
</dbReference>
<dbReference type="Gene3D" id="3.40.50.300">
    <property type="entry name" value="P-loop containing nucleotide triphosphate hydrolases"/>
    <property type="match status" value="1"/>
</dbReference>
<evidence type="ECO:0000313" key="2">
    <source>
        <dbReference type="Proteomes" id="UP000436911"/>
    </source>
</evidence>
<proteinExistence type="predicted"/>
<dbReference type="OrthoDB" id="14765at2"/>
<dbReference type="Proteomes" id="UP000436911">
    <property type="component" value="Unassembled WGS sequence"/>
</dbReference>
<comment type="caution">
    <text evidence="1">The sequence shown here is derived from an EMBL/GenBank/DDBJ whole genome shotgun (WGS) entry which is preliminary data.</text>
</comment>
<dbReference type="InterPro" id="IPR027417">
    <property type="entry name" value="P-loop_NTPase"/>
</dbReference>
<gene>
    <name evidence="1" type="ORF">DXT89_20560</name>
</gene>
<protein>
    <submittedName>
        <fullName evidence="1">Transposase</fullName>
    </submittedName>
</protein>
<dbReference type="Pfam" id="PF05621">
    <property type="entry name" value="TniB"/>
    <property type="match status" value="1"/>
</dbReference>
<organism evidence="1 2">
    <name type="scientific">Agrobacterium vitis</name>
    <name type="common">Rhizobium vitis</name>
    <dbReference type="NCBI Taxonomy" id="373"/>
    <lineage>
        <taxon>Bacteria</taxon>
        <taxon>Pseudomonadati</taxon>
        <taxon>Pseudomonadota</taxon>
        <taxon>Alphaproteobacteria</taxon>
        <taxon>Hyphomicrobiales</taxon>
        <taxon>Rhizobiaceae</taxon>
        <taxon>Rhizobium/Agrobacterium group</taxon>
        <taxon>Agrobacterium</taxon>
    </lineage>
</organism>
<reference evidence="1 2" key="1">
    <citation type="submission" date="2018-08" db="EMBL/GenBank/DDBJ databases">
        <title>Genome sequencing of Agrobacterium vitis strain ICMP 10754.</title>
        <authorList>
            <person name="Visnovsky S.B."/>
            <person name="Pitman A.R."/>
        </authorList>
    </citation>
    <scope>NUCLEOTIDE SEQUENCE [LARGE SCALE GENOMIC DNA]</scope>
    <source>
        <strain evidence="1 2">ICMP 10754</strain>
    </source>
</reference>
<dbReference type="AlphaFoldDB" id="A0A109CLP8"/>